<reference evidence="2 3" key="1">
    <citation type="journal article" date="2013" name="PLoS Genet.">
        <title>Plant-symbiotic fungi as chemical engineers: Multi-genome analysis of the Clavicipitaceae reveals dynamics of alkaloid loci.</title>
        <authorList>
            <person name="Schardl C.L."/>
            <person name="Young C.A."/>
            <person name="Hesse U."/>
            <person name="Amyotte S.G."/>
            <person name="Andreeva K."/>
            <person name="Calie P.J."/>
            <person name="Fleetwood D.J."/>
            <person name="Haws D.C."/>
            <person name="Moore N."/>
            <person name="Oeser B."/>
            <person name="Panaccione D.G."/>
            <person name="Schweri K.K."/>
            <person name="Voisey C.R."/>
            <person name="Farman M.L."/>
            <person name="Jaromczyk J.W."/>
            <person name="Roe B.A."/>
            <person name="O'Sullivan D.M."/>
            <person name="Scott B."/>
            <person name="Tudzynski P."/>
            <person name="An Z."/>
            <person name="Arnaoudova E.G."/>
            <person name="Bullock C.T."/>
            <person name="Charlton N.D."/>
            <person name="Chen L."/>
            <person name="Cox M."/>
            <person name="Dinkins R.D."/>
            <person name="Florea S."/>
            <person name="Glenn A.E."/>
            <person name="Gordon A."/>
            <person name="Gueldener U."/>
            <person name="Harris D.R."/>
            <person name="Hollin W."/>
            <person name="Jaromczyk J."/>
            <person name="Johnson R.D."/>
            <person name="Khan A.K."/>
            <person name="Leistner E."/>
            <person name="Leuchtmann A."/>
            <person name="Li C."/>
            <person name="Liu J."/>
            <person name="Liu J."/>
            <person name="Liu M."/>
            <person name="Mace W."/>
            <person name="Machado C."/>
            <person name="Nagabhyru P."/>
            <person name="Pan J."/>
            <person name="Schmid J."/>
            <person name="Sugawara K."/>
            <person name="Steiner U."/>
            <person name="Takach J.E."/>
            <person name="Tanaka E."/>
            <person name="Webb J.S."/>
            <person name="Wilson E.V."/>
            <person name="Wiseman J.L."/>
            <person name="Yoshida R."/>
            <person name="Zeng Z."/>
        </authorList>
    </citation>
    <scope>NUCLEOTIDE SEQUENCE [LARGE SCALE GENOMIC DNA]</scope>
    <source>
        <strain evidence="2 3">20.1</strain>
    </source>
</reference>
<comment type="caution">
    <text evidence="2">The sequence shown here is derived from an EMBL/GenBank/DDBJ whole genome shotgun (WGS) entry which is preliminary data.</text>
</comment>
<evidence type="ECO:0000256" key="1">
    <source>
        <dbReference type="SAM" id="MobiDB-lite"/>
    </source>
</evidence>
<dbReference type="EMBL" id="CAGA01000009">
    <property type="protein sequence ID" value="CCE28527.1"/>
    <property type="molecule type" value="Genomic_DNA"/>
</dbReference>
<dbReference type="HOGENOM" id="CLU_2399482_0_0_1"/>
<protein>
    <submittedName>
        <fullName evidence="2">Uncharacterized protein</fullName>
    </submittedName>
</protein>
<proteinExistence type="predicted"/>
<accession>M1VUX4</accession>
<keyword evidence="3" id="KW-1185">Reference proteome</keyword>
<gene>
    <name evidence="2" type="ORF">CPUR_02214</name>
</gene>
<organism evidence="2 3">
    <name type="scientific">Claviceps purpurea (strain 20.1)</name>
    <name type="common">Ergot fungus</name>
    <name type="synonym">Sphacelia segetum</name>
    <dbReference type="NCBI Taxonomy" id="1111077"/>
    <lineage>
        <taxon>Eukaryota</taxon>
        <taxon>Fungi</taxon>
        <taxon>Dikarya</taxon>
        <taxon>Ascomycota</taxon>
        <taxon>Pezizomycotina</taxon>
        <taxon>Sordariomycetes</taxon>
        <taxon>Hypocreomycetidae</taxon>
        <taxon>Hypocreales</taxon>
        <taxon>Clavicipitaceae</taxon>
        <taxon>Claviceps</taxon>
    </lineage>
</organism>
<sequence>MALKVSLKVSSRQSRQDETDRREQQTRWNRRWLAGGSRAGEPIRVKQSHGPCDASSHTNARHNIQPLGCEAATANGFPPLTASVGIQSSNSST</sequence>
<evidence type="ECO:0000313" key="3">
    <source>
        <dbReference type="Proteomes" id="UP000016801"/>
    </source>
</evidence>
<evidence type="ECO:0000313" key="2">
    <source>
        <dbReference type="EMBL" id="CCE28527.1"/>
    </source>
</evidence>
<feature type="region of interest" description="Disordered" evidence="1">
    <location>
        <begin position="1"/>
        <end position="59"/>
    </location>
</feature>
<dbReference type="VEuPathDB" id="FungiDB:CPUR_02214"/>
<dbReference type="AlphaFoldDB" id="M1VUX4"/>
<dbReference type="Proteomes" id="UP000016801">
    <property type="component" value="Unassembled WGS sequence"/>
</dbReference>
<feature type="compositionally biased region" description="Basic and acidic residues" evidence="1">
    <location>
        <begin position="14"/>
        <end position="25"/>
    </location>
</feature>
<name>M1VUX4_CLAP2</name>